<sequence>MQSWRKWELYYSFSNKTWLTLSQWRAVHALKHCIPQLYIFYITRIGGGFLNFMPHYCFIVCADQISYPHTLLHYKLARQCNLTL</sequence>
<protein>
    <submittedName>
        <fullName evidence="1">Uncharacterized protein</fullName>
    </submittedName>
</protein>
<evidence type="ECO:0000313" key="1">
    <source>
        <dbReference type="EMBL" id="JAA85471.1"/>
    </source>
</evidence>
<organism evidence="1">
    <name type="scientific">Pararge aegeria</name>
    <name type="common">speckled wood butterfly</name>
    <dbReference type="NCBI Taxonomy" id="116150"/>
    <lineage>
        <taxon>Eukaryota</taxon>
        <taxon>Metazoa</taxon>
        <taxon>Ecdysozoa</taxon>
        <taxon>Arthropoda</taxon>
        <taxon>Hexapoda</taxon>
        <taxon>Insecta</taxon>
        <taxon>Pterygota</taxon>
        <taxon>Neoptera</taxon>
        <taxon>Endopterygota</taxon>
        <taxon>Lepidoptera</taxon>
        <taxon>Glossata</taxon>
        <taxon>Ditrysia</taxon>
        <taxon>Papilionoidea</taxon>
        <taxon>Nymphalidae</taxon>
        <taxon>Satyrinae</taxon>
        <taxon>Satyrini</taxon>
        <taxon>Parargina</taxon>
        <taxon>Pararge</taxon>
    </lineage>
</organism>
<dbReference type="AlphaFoldDB" id="S4P1X9"/>
<accession>S4P1X9</accession>
<dbReference type="EMBL" id="GAIX01007089">
    <property type="protein sequence ID" value="JAA85471.1"/>
    <property type="molecule type" value="Transcribed_RNA"/>
</dbReference>
<name>S4P1X9_9NEOP</name>
<reference evidence="1" key="1">
    <citation type="journal article" date="2013" name="BMC Genomics">
        <title>Unscrambling butterfly oogenesis.</title>
        <authorList>
            <person name="Carter J.M."/>
            <person name="Baker S.C."/>
            <person name="Pink R."/>
            <person name="Carter D.R."/>
            <person name="Collins A."/>
            <person name="Tomlin J."/>
            <person name="Gibbs M."/>
            <person name="Breuker C.J."/>
        </authorList>
    </citation>
    <scope>NUCLEOTIDE SEQUENCE</scope>
    <source>
        <tissue evidence="1">Ovary</tissue>
    </source>
</reference>
<proteinExistence type="predicted"/>
<reference evidence="1" key="2">
    <citation type="submission" date="2013-05" db="EMBL/GenBank/DDBJ databases">
        <authorList>
            <person name="Carter J.-M."/>
            <person name="Baker S.C."/>
            <person name="Pink R."/>
            <person name="Carter D.R.F."/>
            <person name="Collins A."/>
            <person name="Tomlin J."/>
            <person name="Gibbs M."/>
            <person name="Breuker C.J."/>
        </authorList>
    </citation>
    <scope>NUCLEOTIDE SEQUENCE</scope>
    <source>
        <tissue evidence="1">Ovary</tissue>
    </source>
</reference>